<accession>A0ABP9E4S3</accession>
<feature type="region of interest" description="Disordered" evidence="1">
    <location>
        <begin position="1"/>
        <end position="38"/>
    </location>
</feature>
<sequence>MKKMTPATRPCRIRASSASGGTVPGYEYTTRRPASSSAATVGLGVGEGVGEGSCVGVGIGVGVGVGEGVGDAAPGVDGVPDPPGPDEQPTSSNGTRQATTHREDTDSPSAVPTPTPA</sequence>
<evidence type="ECO:0000313" key="3">
    <source>
        <dbReference type="Proteomes" id="UP001501752"/>
    </source>
</evidence>
<dbReference type="Proteomes" id="UP001501752">
    <property type="component" value="Unassembled WGS sequence"/>
</dbReference>
<feature type="compositionally biased region" description="Polar residues" evidence="1">
    <location>
        <begin position="88"/>
        <end position="98"/>
    </location>
</feature>
<reference evidence="3" key="1">
    <citation type="journal article" date="2019" name="Int. J. Syst. Evol. Microbiol.">
        <title>The Global Catalogue of Microorganisms (GCM) 10K type strain sequencing project: providing services to taxonomists for standard genome sequencing and annotation.</title>
        <authorList>
            <consortium name="The Broad Institute Genomics Platform"/>
            <consortium name="The Broad Institute Genome Sequencing Center for Infectious Disease"/>
            <person name="Wu L."/>
            <person name="Ma J."/>
        </authorList>
    </citation>
    <scope>NUCLEOTIDE SEQUENCE [LARGE SCALE GENOMIC DNA]</scope>
    <source>
        <strain evidence="3">JCM 13006</strain>
    </source>
</reference>
<evidence type="ECO:0000256" key="1">
    <source>
        <dbReference type="SAM" id="MobiDB-lite"/>
    </source>
</evidence>
<organism evidence="2 3">
    <name type="scientific">Kitasatospora terrestris</name>
    <dbReference type="NCBI Taxonomy" id="258051"/>
    <lineage>
        <taxon>Bacteria</taxon>
        <taxon>Bacillati</taxon>
        <taxon>Actinomycetota</taxon>
        <taxon>Actinomycetes</taxon>
        <taxon>Kitasatosporales</taxon>
        <taxon>Streptomycetaceae</taxon>
        <taxon>Kitasatospora</taxon>
    </lineage>
</organism>
<feature type="region of interest" description="Disordered" evidence="1">
    <location>
        <begin position="63"/>
        <end position="117"/>
    </location>
</feature>
<feature type="compositionally biased region" description="Low complexity" evidence="1">
    <location>
        <begin position="70"/>
        <end position="79"/>
    </location>
</feature>
<evidence type="ECO:0000313" key="2">
    <source>
        <dbReference type="EMBL" id="GAA4868367.1"/>
    </source>
</evidence>
<dbReference type="EMBL" id="BAABIS010000001">
    <property type="protein sequence ID" value="GAA4868367.1"/>
    <property type="molecule type" value="Genomic_DNA"/>
</dbReference>
<protein>
    <submittedName>
        <fullName evidence="2">Uncharacterized protein</fullName>
    </submittedName>
</protein>
<name>A0ABP9E4S3_9ACTN</name>
<comment type="caution">
    <text evidence="2">The sequence shown here is derived from an EMBL/GenBank/DDBJ whole genome shotgun (WGS) entry which is preliminary data.</text>
</comment>
<keyword evidence="3" id="KW-1185">Reference proteome</keyword>
<proteinExistence type="predicted"/>
<gene>
    <name evidence="2" type="ORF">GCM10023235_53770</name>
</gene>